<dbReference type="InterPro" id="IPR025298">
    <property type="entry name" value="DUF4094"/>
</dbReference>
<dbReference type="InterPro" id="IPR041545">
    <property type="entry name" value="DUF5601"/>
</dbReference>
<dbReference type="Proteomes" id="UP000796880">
    <property type="component" value="Unassembled WGS sequence"/>
</dbReference>
<keyword evidence="6" id="KW-0808">Transferase</keyword>
<evidence type="ECO:0000259" key="15">
    <source>
        <dbReference type="PROSITE" id="PS51205"/>
    </source>
</evidence>
<evidence type="ECO:0000256" key="7">
    <source>
        <dbReference type="ARBA" id="ARBA00022692"/>
    </source>
</evidence>
<evidence type="ECO:0000313" key="17">
    <source>
        <dbReference type="Proteomes" id="UP000796880"/>
    </source>
</evidence>
<sequence length="809" mass="90947">MKGRSSSRVSAKWIPIFCVLSFFVGVLITTRMWAPPDSNNQLISNRRQEQELQVVSEDCATKNKPSKEKDVMNEIYRTHESIQRGRSLDKQMSMIQMELAAARSSREMGFSDVSAANSVTHEGPPRKKAFIVIGINTAFSSRKRRDSVRETWMPQGDKLLQLEREKGIVIRFMIGHSATSKSILDRAIDSEDAQHKDFLKLEHVEGYHELSAKTKIFFSTAVALWDADFYVKVDDDVHVNLGMLASTLARHRSKPRVYIGCMKSGPVLSQKNVKYHEPEYWKFGEEGNKYFRHATGQIYAISKDLATYISINQPILHKYANEDVSLGAWFIGLEVEHIDDRNMCCGTPPDCEWKAQAGNVCIASFDWSCSGICKSVEKIKFVHEKCGEGDGAGFLAKMESDFRAHPLWAGCSEEELDGAGEGLEKYVMTKLFTRVFASLPDDVKHDDELSEKMALVQQFIRPESLDIKPTYQNETSWLLAQKELQKINMYKAPRDKLVCILNCCKVISNLLLNASVASNENPPGADEFLPVLIYVTIKANPPQLHSNLLYIQRYRRESRLVSEAAYFFTNMQSVESFISNIDAKALSMDEIEFEKNMESARALLSGLSTDLEGQSYQSDQHGGHAPRAESTEPRYQGLNISKGQALRPKSSESRSRAKEATFDTNDQFTKVSSLSDLENKGADVLLKEDQVSQVFKEYPYLFAQVGDLTINDVEDLLSNYKQLVLKYVSLSKGLGVPAPLIPPLKSQTEVKQDAETMNNQEDRSATDPNDKSINDTGRTDVNSDKVSLLEVENLESQLAQYETVAPQGG</sequence>
<keyword evidence="12" id="KW-0464">Manganese</keyword>
<evidence type="ECO:0000256" key="10">
    <source>
        <dbReference type="ARBA" id="ARBA00023034"/>
    </source>
</evidence>
<feature type="region of interest" description="Disordered" evidence="13">
    <location>
        <begin position="613"/>
        <end position="632"/>
    </location>
</feature>
<dbReference type="Pfam" id="PF18151">
    <property type="entry name" value="DUF5601"/>
    <property type="match status" value="1"/>
</dbReference>
<dbReference type="InterPro" id="IPR003123">
    <property type="entry name" value="VPS9"/>
</dbReference>
<dbReference type="Pfam" id="PF13334">
    <property type="entry name" value="DUF4094"/>
    <property type="match status" value="1"/>
</dbReference>
<dbReference type="SMART" id="SM00167">
    <property type="entry name" value="VPS9"/>
    <property type="match status" value="1"/>
</dbReference>
<evidence type="ECO:0000256" key="9">
    <source>
        <dbReference type="ARBA" id="ARBA00022989"/>
    </source>
</evidence>
<accession>A0A8K0MHD0</accession>
<organism evidence="16 17">
    <name type="scientific">Rhamnella rubrinervis</name>
    <dbReference type="NCBI Taxonomy" id="2594499"/>
    <lineage>
        <taxon>Eukaryota</taxon>
        <taxon>Viridiplantae</taxon>
        <taxon>Streptophyta</taxon>
        <taxon>Embryophyta</taxon>
        <taxon>Tracheophyta</taxon>
        <taxon>Spermatophyta</taxon>
        <taxon>Magnoliopsida</taxon>
        <taxon>eudicotyledons</taxon>
        <taxon>Gunneridae</taxon>
        <taxon>Pentapetalae</taxon>
        <taxon>rosids</taxon>
        <taxon>fabids</taxon>
        <taxon>Rosales</taxon>
        <taxon>Rhamnaceae</taxon>
        <taxon>rhamnoid group</taxon>
        <taxon>Rhamneae</taxon>
        <taxon>Rhamnella</taxon>
    </lineage>
</organism>
<dbReference type="GO" id="GO:0000139">
    <property type="term" value="C:Golgi membrane"/>
    <property type="evidence" value="ECO:0007669"/>
    <property type="project" value="UniProtKB-SubCell"/>
</dbReference>
<dbReference type="EMBL" id="VOIH02000005">
    <property type="protein sequence ID" value="KAF3445733.1"/>
    <property type="molecule type" value="Genomic_DNA"/>
</dbReference>
<dbReference type="OrthoDB" id="300289at2759"/>
<keyword evidence="5" id="KW-0328">Glycosyltransferase</keyword>
<dbReference type="PROSITE" id="PS51205">
    <property type="entry name" value="VPS9"/>
    <property type="match status" value="1"/>
</dbReference>
<dbReference type="GO" id="GO:0031267">
    <property type="term" value="F:small GTPase binding"/>
    <property type="evidence" value="ECO:0007669"/>
    <property type="project" value="TreeGrafter"/>
</dbReference>
<dbReference type="Pfam" id="PF01762">
    <property type="entry name" value="Galactosyl_T"/>
    <property type="match status" value="1"/>
</dbReference>
<evidence type="ECO:0000256" key="14">
    <source>
        <dbReference type="SAM" id="Phobius"/>
    </source>
</evidence>
<dbReference type="InterPro" id="IPR002659">
    <property type="entry name" value="Glyco_trans_31"/>
</dbReference>
<evidence type="ECO:0000256" key="8">
    <source>
        <dbReference type="ARBA" id="ARBA00022968"/>
    </source>
</evidence>
<evidence type="ECO:0000313" key="16">
    <source>
        <dbReference type="EMBL" id="KAF3445733.1"/>
    </source>
</evidence>
<comment type="pathway">
    <text evidence="3">Protein modification; protein glycosylation.</text>
</comment>
<comment type="caution">
    <text evidence="16">The sequence shown here is derived from an EMBL/GenBank/DDBJ whole genome shotgun (WGS) entry which is preliminary data.</text>
</comment>
<evidence type="ECO:0000256" key="3">
    <source>
        <dbReference type="ARBA" id="ARBA00004922"/>
    </source>
</evidence>
<dbReference type="GO" id="GO:0005829">
    <property type="term" value="C:cytosol"/>
    <property type="evidence" value="ECO:0007669"/>
    <property type="project" value="TreeGrafter"/>
</dbReference>
<dbReference type="Gene3D" id="3.90.550.50">
    <property type="match status" value="1"/>
</dbReference>
<feature type="compositionally biased region" description="Basic and acidic residues" evidence="13">
    <location>
        <begin position="748"/>
        <end position="783"/>
    </location>
</feature>
<evidence type="ECO:0000256" key="12">
    <source>
        <dbReference type="ARBA" id="ARBA00023211"/>
    </source>
</evidence>
<reference evidence="16" key="1">
    <citation type="submission" date="2020-03" db="EMBL/GenBank/DDBJ databases">
        <title>A high-quality chromosome-level genome assembly of a woody plant with both climbing and erect habits, Rhamnella rubrinervis.</title>
        <authorList>
            <person name="Lu Z."/>
            <person name="Yang Y."/>
            <person name="Zhu X."/>
            <person name="Sun Y."/>
        </authorList>
    </citation>
    <scope>NUCLEOTIDE SEQUENCE</scope>
    <source>
        <strain evidence="16">BYM</strain>
        <tissue evidence="16">Leaf</tissue>
    </source>
</reference>
<dbReference type="UniPathway" id="UPA00378"/>
<keyword evidence="7 14" id="KW-0812">Transmembrane</keyword>
<dbReference type="AlphaFoldDB" id="A0A8K0MHD0"/>
<dbReference type="GO" id="GO:0030139">
    <property type="term" value="C:endocytic vesicle"/>
    <property type="evidence" value="ECO:0007669"/>
    <property type="project" value="TreeGrafter"/>
</dbReference>
<comment type="subcellular location">
    <subcellularLocation>
        <location evidence="2">Golgi apparatus membrane</location>
        <topology evidence="2">Single-pass type II membrane protein</topology>
    </subcellularLocation>
</comment>
<comment type="cofactor">
    <cofactor evidence="1">
        <name>Mn(2+)</name>
        <dbReference type="ChEBI" id="CHEBI:29035"/>
    </cofactor>
</comment>
<dbReference type="Gene3D" id="1.20.1050.80">
    <property type="entry name" value="VPS9 domain"/>
    <property type="match status" value="1"/>
</dbReference>
<evidence type="ECO:0000256" key="13">
    <source>
        <dbReference type="SAM" id="MobiDB-lite"/>
    </source>
</evidence>
<keyword evidence="10" id="KW-0333">Golgi apparatus</keyword>
<evidence type="ECO:0000256" key="2">
    <source>
        <dbReference type="ARBA" id="ARBA00004323"/>
    </source>
</evidence>
<dbReference type="PANTHER" id="PTHR23101">
    <property type="entry name" value="RAB GDP/GTP EXCHANGE FACTOR"/>
    <property type="match status" value="1"/>
</dbReference>
<dbReference type="GO" id="GO:0005085">
    <property type="term" value="F:guanyl-nucleotide exchange factor activity"/>
    <property type="evidence" value="ECO:0007669"/>
    <property type="project" value="InterPro"/>
</dbReference>
<feature type="transmembrane region" description="Helical" evidence="14">
    <location>
        <begin position="12"/>
        <end position="34"/>
    </location>
</feature>
<dbReference type="InterPro" id="IPR045046">
    <property type="entry name" value="Vps9-like"/>
</dbReference>
<dbReference type="InterPro" id="IPR037191">
    <property type="entry name" value="VPS9_dom_sf"/>
</dbReference>
<dbReference type="Pfam" id="PF02204">
    <property type="entry name" value="VPS9"/>
    <property type="match status" value="1"/>
</dbReference>
<keyword evidence="17" id="KW-1185">Reference proteome</keyword>
<dbReference type="FunFam" id="1.20.1050.80:FF:000007">
    <property type="entry name" value="Vacuolar protein sorting-associated protein 9A"/>
    <property type="match status" value="1"/>
</dbReference>
<evidence type="ECO:0000256" key="4">
    <source>
        <dbReference type="ARBA" id="ARBA00008661"/>
    </source>
</evidence>
<gene>
    <name evidence="16" type="ORF">FNV43_RR10910</name>
</gene>
<dbReference type="PANTHER" id="PTHR23101:SF25">
    <property type="entry name" value="GTPASE-ACTIVATING PROTEIN AND VPS9 DOMAIN-CONTAINING PROTEIN 1"/>
    <property type="match status" value="1"/>
</dbReference>
<comment type="similarity">
    <text evidence="4">Belongs to the glycosyltransferase 31 family.</text>
</comment>
<name>A0A8K0MHD0_9ROSA</name>
<dbReference type="Gene3D" id="1.10.246.120">
    <property type="match status" value="1"/>
</dbReference>
<evidence type="ECO:0000256" key="6">
    <source>
        <dbReference type="ARBA" id="ARBA00022679"/>
    </source>
</evidence>
<evidence type="ECO:0000256" key="1">
    <source>
        <dbReference type="ARBA" id="ARBA00001936"/>
    </source>
</evidence>
<dbReference type="FunFam" id="3.90.550.50:FF:000002">
    <property type="entry name" value="Hexosyltransferase"/>
    <property type="match status" value="1"/>
</dbReference>
<evidence type="ECO:0000256" key="11">
    <source>
        <dbReference type="ARBA" id="ARBA00023136"/>
    </source>
</evidence>
<proteinExistence type="inferred from homology"/>
<dbReference type="SUPFAM" id="SSF109993">
    <property type="entry name" value="VPS9 domain"/>
    <property type="match status" value="1"/>
</dbReference>
<keyword evidence="8" id="KW-0735">Signal-anchor</keyword>
<feature type="domain" description="VPS9" evidence="15">
    <location>
        <begin position="443"/>
        <end position="587"/>
    </location>
</feature>
<protein>
    <recommendedName>
        <fullName evidence="15">VPS9 domain-containing protein</fullName>
    </recommendedName>
</protein>
<evidence type="ECO:0000256" key="5">
    <source>
        <dbReference type="ARBA" id="ARBA00022676"/>
    </source>
</evidence>
<keyword evidence="9 14" id="KW-1133">Transmembrane helix</keyword>
<keyword evidence="11 14" id="KW-0472">Membrane</keyword>
<dbReference type="GO" id="GO:0016192">
    <property type="term" value="P:vesicle-mediated transport"/>
    <property type="evidence" value="ECO:0007669"/>
    <property type="project" value="InterPro"/>
</dbReference>
<feature type="region of interest" description="Disordered" evidence="13">
    <location>
        <begin position="745"/>
        <end position="786"/>
    </location>
</feature>
<dbReference type="GO" id="GO:0016758">
    <property type="term" value="F:hexosyltransferase activity"/>
    <property type="evidence" value="ECO:0007669"/>
    <property type="project" value="InterPro"/>
</dbReference>